<dbReference type="EMBL" id="BGZK01000502">
    <property type="protein sequence ID" value="GBP47492.1"/>
    <property type="molecule type" value="Genomic_DNA"/>
</dbReference>
<dbReference type="Proteomes" id="UP000299102">
    <property type="component" value="Unassembled WGS sequence"/>
</dbReference>
<evidence type="ECO:0000256" key="1">
    <source>
        <dbReference type="SAM" id="MobiDB-lite"/>
    </source>
</evidence>
<evidence type="ECO:0000313" key="3">
    <source>
        <dbReference type="Proteomes" id="UP000299102"/>
    </source>
</evidence>
<gene>
    <name evidence="2" type="ORF">EVAR_86412_1</name>
</gene>
<name>A0A4C1WAF2_EUMVA</name>
<sequence>MHIIVYPSLLVFGICTSLENDIEVIQKASEALVFASSHEQTRRGHIGIGSALSGELIANICRQNCFPNDIPAAKEKIGLAVCRILAEILIEKQSGDEFSRFSVQELGKLRERYFVKDVEEEVEKYDRSGRARSERKEMRGQARL</sequence>
<feature type="region of interest" description="Disordered" evidence="1">
    <location>
        <begin position="122"/>
        <end position="144"/>
    </location>
</feature>
<keyword evidence="3" id="KW-1185">Reference proteome</keyword>
<accession>A0A4C1WAF2</accession>
<reference evidence="2 3" key="1">
    <citation type="journal article" date="2019" name="Commun. Biol.">
        <title>The bagworm genome reveals a unique fibroin gene that provides high tensile strength.</title>
        <authorList>
            <person name="Kono N."/>
            <person name="Nakamura H."/>
            <person name="Ohtoshi R."/>
            <person name="Tomita M."/>
            <person name="Numata K."/>
            <person name="Arakawa K."/>
        </authorList>
    </citation>
    <scope>NUCLEOTIDE SEQUENCE [LARGE SCALE GENOMIC DNA]</scope>
</reference>
<dbReference type="AlphaFoldDB" id="A0A4C1WAF2"/>
<comment type="caution">
    <text evidence="2">The sequence shown here is derived from an EMBL/GenBank/DDBJ whole genome shotgun (WGS) entry which is preliminary data.</text>
</comment>
<evidence type="ECO:0000313" key="2">
    <source>
        <dbReference type="EMBL" id="GBP47492.1"/>
    </source>
</evidence>
<organism evidence="2 3">
    <name type="scientific">Eumeta variegata</name>
    <name type="common">Bagworm moth</name>
    <name type="synonym">Eumeta japonica</name>
    <dbReference type="NCBI Taxonomy" id="151549"/>
    <lineage>
        <taxon>Eukaryota</taxon>
        <taxon>Metazoa</taxon>
        <taxon>Ecdysozoa</taxon>
        <taxon>Arthropoda</taxon>
        <taxon>Hexapoda</taxon>
        <taxon>Insecta</taxon>
        <taxon>Pterygota</taxon>
        <taxon>Neoptera</taxon>
        <taxon>Endopterygota</taxon>
        <taxon>Lepidoptera</taxon>
        <taxon>Glossata</taxon>
        <taxon>Ditrysia</taxon>
        <taxon>Tineoidea</taxon>
        <taxon>Psychidae</taxon>
        <taxon>Oiketicinae</taxon>
        <taxon>Eumeta</taxon>
    </lineage>
</organism>
<feature type="compositionally biased region" description="Basic and acidic residues" evidence="1">
    <location>
        <begin position="124"/>
        <end position="144"/>
    </location>
</feature>
<proteinExistence type="predicted"/>
<protein>
    <submittedName>
        <fullName evidence="2">Uncharacterized protein</fullName>
    </submittedName>
</protein>